<sequence length="177" mass="19976">MSDLSAQQVKQRFGVSIPIKAMPVQLSEQEERNVSTVLKYMRTAYSYELNSGKDSVLEFCAPNNTFSAPSTFPTAHTVDEYAGSHAKVLQSLNDLHIIQFDVVIAKEDFISLRYTAEGTHTGEPHGGIQPNGQHAQWTAQGSFIMEGGKIKHWWKDWDKMRMWKGLGWVKPTDAEFL</sequence>
<dbReference type="EMBL" id="JADCUA010000007">
    <property type="protein sequence ID" value="KAH9838586.1"/>
    <property type="molecule type" value="Genomic_DNA"/>
</dbReference>
<protein>
    <recommendedName>
        <fullName evidence="3">NTF2-like protein</fullName>
    </recommendedName>
</protein>
<proteinExistence type="predicted"/>
<comment type="caution">
    <text evidence="1">The sequence shown here is derived from an EMBL/GenBank/DDBJ whole genome shotgun (WGS) entry which is preliminary data.</text>
</comment>
<evidence type="ECO:0000313" key="2">
    <source>
        <dbReference type="Proteomes" id="UP000814176"/>
    </source>
</evidence>
<accession>A0ABQ8KLS9</accession>
<evidence type="ECO:0008006" key="3">
    <source>
        <dbReference type="Google" id="ProtNLM"/>
    </source>
</evidence>
<dbReference type="SUPFAM" id="SSF54427">
    <property type="entry name" value="NTF2-like"/>
    <property type="match status" value="1"/>
</dbReference>
<dbReference type="GeneID" id="72002274"/>
<name>A0ABQ8KLS9_9APHY</name>
<dbReference type="Gene3D" id="3.10.450.50">
    <property type="match status" value="1"/>
</dbReference>
<dbReference type="Proteomes" id="UP000814176">
    <property type="component" value="Unassembled WGS sequence"/>
</dbReference>
<organism evidence="1 2">
    <name type="scientific">Rhodofomes roseus</name>
    <dbReference type="NCBI Taxonomy" id="34475"/>
    <lineage>
        <taxon>Eukaryota</taxon>
        <taxon>Fungi</taxon>
        <taxon>Dikarya</taxon>
        <taxon>Basidiomycota</taxon>
        <taxon>Agaricomycotina</taxon>
        <taxon>Agaricomycetes</taxon>
        <taxon>Polyporales</taxon>
        <taxon>Rhodofomes</taxon>
    </lineage>
</organism>
<gene>
    <name evidence="1" type="ORF">C8Q71DRAFT_722722</name>
</gene>
<dbReference type="RefSeq" id="XP_047780501.1">
    <property type="nucleotide sequence ID" value="XM_047921542.1"/>
</dbReference>
<reference evidence="1 2" key="1">
    <citation type="journal article" date="2021" name="Environ. Microbiol.">
        <title>Gene family expansions and transcriptome signatures uncover fungal adaptations to wood decay.</title>
        <authorList>
            <person name="Hage H."/>
            <person name="Miyauchi S."/>
            <person name="Viragh M."/>
            <person name="Drula E."/>
            <person name="Min B."/>
            <person name="Chaduli D."/>
            <person name="Navarro D."/>
            <person name="Favel A."/>
            <person name="Norest M."/>
            <person name="Lesage-Meessen L."/>
            <person name="Balint B."/>
            <person name="Merenyi Z."/>
            <person name="de Eugenio L."/>
            <person name="Morin E."/>
            <person name="Martinez A.T."/>
            <person name="Baldrian P."/>
            <person name="Stursova M."/>
            <person name="Martinez M.J."/>
            <person name="Novotny C."/>
            <person name="Magnuson J.K."/>
            <person name="Spatafora J.W."/>
            <person name="Maurice S."/>
            <person name="Pangilinan J."/>
            <person name="Andreopoulos W."/>
            <person name="LaButti K."/>
            <person name="Hundley H."/>
            <person name="Na H."/>
            <person name="Kuo A."/>
            <person name="Barry K."/>
            <person name="Lipzen A."/>
            <person name="Henrissat B."/>
            <person name="Riley R."/>
            <person name="Ahrendt S."/>
            <person name="Nagy L.G."/>
            <person name="Grigoriev I.V."/>
            <person name="Martin F."/>
            <person name="Rosso M.N."/>
        </authorList>
    </citation>
    <scope>NUCLEOTIDE SEQUENCE [LARGE SCALE GENOMIC DNA]</scope>
    <source>
        <strain evidence="1 2">CIRM-BRFM 1785</strain>
    </source>
</reference>
<evidence type="ECO:0000313" key="1">
    <source>
        <dbReference type="EMBL" id="KAH9838586.1"/>
    </source>
</evidence>
<keyword evidence="2" id="KW-1185">Reference proteome</keyword>
<dbReference type="InterPro" id="IPR032710">
    <property type="entry name" value="NTF2-like_dom_sf"/>
</dbReference>
<dbReference type="InterPro" id="IPR009959">
    <property type="entry name" value="Cyclase_SnoaL-like"/>
</dbReference>
<dbReference type="Pfam" id="PF07366">
    <property type="entry name" value="SnoaL"/>
    <property type="match status" value="1"/>
</dbReference>